<dbReference type="InterPro" id="IPR001509">
    <property type="entry name" value="Epimerase_deHydtase"/>
</dbReference>
<dbReference type="STRING" id="1442369.A0A0D2FIP1"/>
<dbReference type="EMBL" id="KN847480">
    <property type="protein sequence ID" value="KIX01887.1"/>
    <property type="molecule type" value="Genomic_DNA"/>
</dbReference>
<reference evidence="2 3" key="1">
    <citation type="submission" date="2015-01" db="EMBL/GenBank/DDBJ databases">
        <title>The Genome Sequence of Rhinocladiella mackenzie CBS 650.93.</title>
        <authorList>
            <consortium name="The Broad Institute Genomics Platform"/>
            <person name="Cuomo C."/>
            <person name="de Hoog S."/>
            <person name="Gorbushina A."/>
            <person name="Stielow B."/>
            <person name="Teixiera M."/>
            <person name="Abouelleil A."/>
            <person name="Chapman S.B."/>
            <person name="Priest M."/>
            <person name="Young S.K."/>
            <person name="Wortman J."/>
            <person name="Nusbaum C."/>
            <person name="Birren B."/>
        </authorList>
    </citation>
    <scope>NUCLEOTIDE SEQUENCE [LARGE SCALE GENOMIC DNA]</scope>
    <source>
        <strain evidence="2 3">CBS 650.93</strain>
    </source>
</reference>
<feature type="domain" description="NAD-dependent epimerase/dehydratase" evidence="1">
    <location>
        <begin position="5"/>
        <end position="86"/>
    </location>
</feature>
<keyword evidence="3" id="KW-1185">Reference proteome</keyword>
<evidence type="ECO:0000313" key="2">
    <source>
        <dbReference type="EMBL" id="KIX01887.1"/>
    </source>
</evidence>
<dbReference type="PANTHER" id="PTHR48079:SF6">
    <property type="entry name" value="NAD(P)-BINDING DOMAIN-CONTAINING PROTEIN-RELATED"/>
    <property type="match status" value="1"/>
</dbReference>
<dbReference type="Proteomes" id="UP000053617">
    <property type="component" value="Unassembled WGS sequence"/>
</dbReference>
<evidence type="ECO:0000259" key="1">
    <source>
        <dbReference type="Pfam" id="PF01370"/>
    </source>
</evidence>
<protein>
    <recommendedName>
        <fullName evidence="1">NAD-dependent epimerase/dehydratase domain-containing protein</fullName>
    </recommendedName>
</protein>
<accession>A0A0D2FIP1</accession>
<proteinExistence type="predicted"/>
<dbReference type="GeneID" id="25295897"/>
<dbReference type="Gene3D" id="3.40.50.720">
    <property type="entry name" value="NAD(P)-binding Rossmann-like Domain"/>
    <property type="match status" value="1"/>
</dbReference>
<dbReference type="AlphaFoldDB" id="A0A0D2FIP1"/>
<dbReference type="HOGENOM" id="CLU_007383_12_0_1"/>
<dbReference type="GO" id="GO:0004029">
    <property type="term" value="F:aldehyde dehydrogenase (NAD+) activity"/>
    <property type="evidence" value="ECO:0007669"/>
    <property type="project" value="TreeGrafter"/>
</dbReference>
<dbReference type="InterPro" id="IPR036291">
    <property type="entry name" value="NAD(P)-bd_dom_sf"/>
</dbReference>
<dbReference type="VEuPathDB" id="FungiDB:Z518_07826"/>
<dbReference type="RefSeq" id="XP_013269023.1">
    <property type="nucleotide sequence ID" value="XM_013413569.1"/>
</dbReference>
<name>A0A0D2FIP1_9EURO</name>
<dbReference type="Pfam" id="PF01370">
    <property type="entry name" value="Epimerase"/>
    <property type="match status" value="1"/>
</dbReference>
<dbReference type="InterPro" id="IPR051783">
    <property type="entry name" value="NAD(P)-dependent_oxidoreduct"/>
</dbReference>
<sequence>MVKNILVTGGAGYIGGSIVAELMSRTSGLIKATIIVAAVRSEEQVQSLSKAGVRTVRVNLTDEAAVKETILRNEIDLVVHIASSSDARIPSYLIQALGQRYKASGEATYFIHSGVTTLFTAEAGWPYGEVRDTDPVFEKEKEMGGSHPVRETDIAVVEQAQLHGVTSFNVVVPQVYGRGTGAWRKLSVSIPAHVRASIKHKAVYKFDKEGIPPAVHISDLTALYALLVDKILQNEPIPSGKEGYYFATAHRASWWDVLQGLANGLYARGLVGEPELRIWPSDRTAAERLEFPVPYVRAMCTSSGDIVAENAYRLGWQPKWDEKRYLESMDDEIQAVQELDTVKPTIFASLINPSDQ</sequence>
<dbReference type="GO" id="GO:0005737">
    <property type="term" value="C:cytoplasm"/>
    <property type="evidence" value="ECO:0007669"/>
    <property type="project" value="TreeGrafter"/>
</dbReference>
<gene>
    <name evidence="2" type="ORF">Z518_07826</name>
</gene>
<organism evidence="2 3">
    <name type="scientific">Rhinocladiella mackenziei CBS 650.93</name>
    <dbReference type="NCBI Taxonomy" id="1442369"/>
    <lineage>
        <taxon>Eukaryota</taxon>
        <taxon>Fungi</taxon>
        <taxon>Dikarya</taxon>
        <taxon>Ascomycota</taxon>
        <taxon>Pezizomycotina</taxon>
        <taxon>Eurotiomycetes</taxon>
        <taxon>Chaetothyriomycetidae</taxon>
        <taxon>Chaetothyriales</taxon>
        <taxon>Herpotrichiellaceae</taxon>
        <taxon>Rhinocladiella</taxon>
    </lineage>
</organism>
<dbReference type="PANTHER" id="PTHR48079">
    <property type="entry name" value="PROTEIN YEEZ"/>
    <property type="match status" value="1"/>
</dbReference>
<evidence type="ECO:0000313" key="3">
    <source>
        <dbReference type="Proteomes" id="UP000053617"/>
    </source>
</evidence>
<dbReference type="OrthoDB" id="10262413at2759"/>
<dbReference type="SUPFAM" id="SSF51735">
    <property type="entry name" value="NAD(P)-binding Rossmann-fold domains"/>
    <property type="match status" value="1"/>
</dbReference>